<dbReference type="InterPro" id="IPR038623">
    <property type="entry name" value="STING_C_sf"/>
</dbReference>
<evidence type="ECO:0000313" key="2">
    <source>
        <dbReference type="EMBL" id="OWR50793.1"/>
    </source>
</evidence>
<dbReference type="KEGG" id="dpl:KGM_213207"/>
<dbReference type="STRING" id="278856.A0A212FAP4"/>
<protein>
    <submittedName>
        <fullName evidence="2">Transmembrane protein 173</fullName>
    </submittedName>
</protein>
<dbReference type="Pfam" id="PF15009">
    <property type="entry name" value="STING_LBD"/>
    <property type="match status" value="1"/>
</dbReference>
<organism evidence="2 3">
    <name type="scientific">Danaus plexippus plexippus</name>
    <dbReference type="NCBI Taxonomy" id="278856"/>
    <lineage>
        <taxon>Eukaryota</taxon>
        <taxon>Metazoa</taxon>
        <taxon>Ecdysozoa</taxon>
        <taxon>Arthropoda</taxon>
        <taxon>Hexapoda</taxon>
        <taxon>Insecta</taxon>
        <taxon>Pterygota</taxon>
        <taxon>Neoptera</taxon>
        <taxon>Endopterygota</taxon>
        <taxon>Lepidoptera</taxon>
        <taxon>Glossata</taxon>
        <taxon>Ditrysia</taxon>
        <taxon>Papilionoidea</taxon>
        <taxon>Nymphalidae</taxon>
        <taxon>Danainae</taxon>
        <taxon>Danaini</taxon>
        <taxon>Danaina</taxon>
        <taxon>Danaus</taxon>
        <taxon>Danaus</taxon>
    </lineage>
</organism>
<evidence type="ECO:0000313" key="3">
    <source>
        <dbReference type="Proteomes" id="UP000007151"/>
    </source>
</evidence>
<proteinExistence type="predicted"/>
<evidence type="ECO:0000259" key="1">
    <source>
        <dbReference type="Pfam" id="PF15009"/>
    </source>
</evidence>
<dbReference type="GO" id="GO:0061709">
    <property type="term" value="P:reticulophagy"/>
    <property type="evidence" value="ECO:0007669"/>
    <property type="project" value="TreeGrafter"/>
</dbReference>
<dbReference type="PANTHER" id="PTHR34339:SF1">
    <property type="entry name" value="STIMULATOR OF INTERFERON GENES PROTEIN"/>
    <property type="match status" value="1"/>
</dbReference>
<dbReference type="GO" id="GO:0032481">
    <property type="term" value="P:positive regulation of type I interferon production"/>
    <property type="evidence" value="ECO:0007669"/>
    <property type="project" value="InterPro"/>
</dbReference>
<gene>
    <name evidence="2" type="ORF">KGM_213207</name>
</gene>
<keyword evidence="3" id="KW-1185">Reference proteome</keyword>
<dbReference type="PANTHER" id="PTHR34339">
    <property type="entry name" value="STIMULATOR OF INTERFERON GENES PROTEIN"/>
    <property type="match status" value="1"/>
</dbReference>
<dbReference type="GO" id="GO:0000045">
    <property type="term" value="P:autophagosome assembly"/>
    <property type="evidence" value="ECO:0007669"/>
    <property type="project" value="TreeGrafter"/>
</dbReference>
<dbReference type="GO" id="GO:0045087">
    <property type="term" value="P:innate immune response"/>
    <property type="evidence" value="ECO:0007669"/>
    <property type="project" value="TreeGrafter"/>
</dbReference>
<keyword evidence="2" id="KW-0472">Membrane</keyword>
<dbReference type="GO" id="GO:0016239">
    <property type="term" value="P:positive regulation of macroautophagy"/>
    <property type="evidence" value="ECO:0007669"/>
    <property type="project" value="TreeGrafter"/>
</dbReference>
<dbReference type="InterPro" id="IPR055432">
    <property type="entry name" value="STING_LBD"/>
</dbReference>
<feature type="domain" description="STING ligand-binding" evidence="1">
    <location>
        <begin position="1"/>
        <end position="170"/>
    </location>
</feature>
<dbReference type="InParanoid" id="A0A212FAP4"/>
<dbReference type="GO" id="GO:0005789">
    <property type="term" value="C:endoplasmic reticulum membrane"/>
    <property type="evidence" value="ECO:0007669"/>
    <property type="project" value="TreeGrafter"/>
</dbReference>
<dbReference type="AlphaFoldDB" id="A0A212FAP4"/>
<dbReference type="GO" id="GO:0002218">
    <property type="term" value="P:activation of innate immune response"/>
    <property type="evidence" value="ECO:0007669"/>
    <property type="project" value="InterPro"/>
</dbReference>
<reference evidence="2 3" key="1">
    <citation type="journal article" date="2011" name="Cell">
        <title>The monarch butterfly genome yields insights into long-distance migration.</title>
        <authorList>
            <person name="Zhan S."/>
            <person name="Merlin C."/>
            <person name="Boore J.L."/>
            <person name="Reppert S.M."/>
        </authorList>
    </citation>
    <scope>NUCLEOTIDE SEQUENCE [LARGE SCALE GENOMIC DNA]</scope>
    <source>
        <strain evidence="2">F-2</strain>
    </source>
</reference>
<dbReference type="EMBL" id="AGBW02009447">
    <property type="protein sequence ID" value="OWR50793.1"/>
    <property type="molecule type" value="Genomic_DNA"/>
</dbReference>
<dbReference type="GO" id="GO:0061507">
    <property type="term" value="F:2',3'-cyclic GMP-AMP binding"/>
    <property type="evidence" value="ECO:0007669"/>
    <property type="project" value="TreeGrafter"/>
</dbReference>
<dbReference type="Gene3D" id="3.40.50.12100">
    <property type="entry name" value="Stimulator of interferon genes protein"/>
    <property type="match status" value="1"/>
</dbReference>
<dbReference type="eggNOG" id="ENOG502R15M">
    <property type="taxonomic scope" value="Eukaryota"/>
</dbReference>
<dbReference type="InterPro" id="IPR029158">
    <property type="entry name" value="STING"/>
</dbReference>
<dbReference type="GO" id="GO:0035438">
    <property type="term" value="F:cyclic-di-GMP binding"/>
    <property type="evidence" value="ECO:0007669"/>
    <property type="project" value="TreeGrafter"/>
</dbReference>
<dbReference type="Proteomes" id="UP000007151">
    <property type="component" value="Unassembled WGS sequence"/>
</dbReference>
<comment type="caution">
    <text evidence="2">The sequence shown here is derived from an EMBL/GenBank/DDBJ whole genome shotgun (WGS) entry which is preliminary data.</text>
</comment>
<keyword evidence="2" id="KW-0812">Transmembrane</keyword>
<dbReference type="GO" id="GO:0005776">
    <property type="term" value="C:autophagosome"/>
    <property type="evidence" value="ECO:0007669"/>
    <property type="project" value="TreeGrafter"/>
</dbReference>
<accession>A0A212FAP4</accession>
<sequence>MACSFFEGYLVHVIPNDGHNFFGLENNILVYEGTHTVVFPVKKLLIVVTKSLFCPPDLKHFNKINKDLPYLDDCSPLSKVTKHVAGVRDRVYKNSPYKIIRSGARPVYVIAECATPLHTLKRVLDKTAVYKELANVDKQELSDDFCEMLESIIERSPEYRGKCELVFFDGNNLLFV</sequence>
<name>A0A212FAP4_DANPL</name>